<dbReference type="Proteomes" id="UP000035763">
    <property type="component" value="Unassembled WGS sequence"/>
</dbReference>
<evidence type="ECO:0000313" key="8">
    <source>
        <dbReference type="Proteomes" id="UP000035763"/>
    </source>
</evidence>
<feature type="domain" description="Fe/B12 periplasmic-binding" evidence="6">
    <location>
        <begin position="82"/>
        <end position="361"/>
    </location>
</feature>
<dbReference type="STRING" id="1193182.BN11_50039"/>
<name>W6JZI8_9MICO</name>
<gene>
    <name evidence="7" type="ORF">BN11_50039</name>
</gene>
<feature type="signal peptide" evidence="5">
    <location>
        <begin position="1"/>
        <end position="30"/>
    </location>
</feature>
<feature type="chain" id="PRO_5039316215" evidence="5">
    <location>
        <begin position="31"/>
        <end position="365"/>
    </location>
</feature>
<dbReference type="Pfam" id="PF01497">
    <property type="entry name" value="Peripla_BP_2"/>
    <property type="match status" value="1"/>
</dbReference>
<dbReference type="PANTHER" id="PTHR30532">
    <property type="entry name" value="IRON III DICITRATE-BINDING PERIPLASMIC PROTEIN"/>
    <property type="match status" value="1"/>
</dbReference>
<dbReference type="PROSITE" id="PS50983">
    <property type="entry name" value="FE_B12_PBP"/>
    <property type="match status" value="1"/>
</dbReference>
<evidence type="ECO:0000256" key="4">
    <source>
        <dbReference type="ARBA" id="ARBA00022729"/>
    </source>
</evidence>
<evidence type="ECO:0000256" key="3">
    <source>
        <dbReference type="ARBA" id="ARBA00022448"/>
    </source>
</evidence>
<comment type="subcellular location">
    <subcellularLocation>
        <location evidence="1">Cell envelope</location>
    </subcellularLocation>
</comment>
<dbReference type="GO" id="GO:1901678">
    <property type="term" value="P:iron coordination entity transport"/>
    <property type="evidence" value="ECO:0007669"/>
    <property type="project" value="UniProtKB-ARBA"/>
</dbReference>
<keyword evidence="8" id="KW-1185">Reference proteome</keyword>
<keyword evidence="3" id="KW-0813">Transport</keyword>
<dbReference type="AlphaFoldDB" id="W6JZI8"/>
<comment type="caution">
    <text evidence="7">The sequence shown here is derived from an EMBL/GenBank/DDBJ whole genome shotgun (WGS) entry which is preliminary data.</text>
</comment>
<organism evidence="7 8">
    <name type="scientific">Nostocoides australiense Ben110</name>
    <dbReference type="NCBI Taxonomy" id="1193182"/>
    <lineage>
        <taxon>Bacteria</taxon>
        <taxon>Bacillati</taxon>
        <taxon>Actinomycetota</taxon>
        <taxon>Actinomycetes</taxon>
        <taxon>Micrococcales</taxon>
        <taxon>Intrasporangiaceae</taxon>
        <taxon>Nostocoides</taxon>
    </lineage>
</organism>
<dbReference type="PANTHER" id="PTHR30532:SF24">
    <property type="entry name" value="FERRIC ENTEROBACTIN-BINDING PERIPLASMIC PROTEIN FEPB"/>
    <property type="match status" value="1"/>
</dbReference>
<dbReference type="SUPFAM" id="SSF53807">
    <property type="entry name" value="Helical backbone' metal receptor"/>
    <property type="match status" value="1"/>
</dbReference>
<evidence type="ECO:0000259" key="6">
    <source>
        <dbReference type="PROSITE" id="PS50983"/>
    </source>
</evidence>
<dbReference type="InterPro" id="IPR002491">
    <property type="entry name" value="ABC_transptr_periplasmic_BD"/>
</dbReference>
<evidence type="ECO:0000256" key="1">
    <source>
        <dbReference type="ARBA" id="ARBA00004196"/>
    </source>
</evidence>
<dbReference type="GO" id="GO:0030288">
    <property type="term" value="C:outer membrane-bounded periplasmic space"/>
    <property type="evidence" value="ECO:0007669"/>
    <property type="project" value="TreeGrafter"/>
</dbReference>
<evidence type="ECO:0000256" key="2">
    <source>
        <dbReference type="ARBA" id="ARBA00008814"/>
    </source>
</evidence>
<sequence length="365" mass="37732">MFPSRPLTRVATLMLVGVLAACGASSENTASTGAAEATSGGAATAPSTTASGSSSAKSEAAAFPVTIKHAFGETTIAAKPERVATVAWANHEVPLALGVVPAGMAKATWGDDDGDGILPWVEDKLTELGGETPALFDETDGIDFEGVANTNPDVILASYSGLSQEDYDQLSEIAPVVAYPETAWTTSMDEMITMNAEAIGMKGEGEQLVADLTTQVTASAAEHPALQGKTALFAWVDPKDMSKIGYYTTGDPRAALLEQVGLDTAQVVKDNADATNFFQEISAEEVDKLADVDIIVTYGDDTGELLKTLQGNDLLATIPAVKNGAVVSLVDNTPLAAAANPSPLDIPWGLNDYLDLLDAAAAKAP</sequence>
<evidence type="ECO:0000256" key="5">
    <source>
        <dbReference type="SAM" id="SignalP"/>
    </source>
</evidence>
<dbReference type="Gene3D" id="3.40.50.1980">
    <property type="entry name" value="Nitrogenase molybdenum iron protein domain"/>
    <property type="match status" value="2"/>
</dbReference>
<comment type="similarity">
    <text evidence="2">Belongs to the bacterial solute-binding protein 8 family.</text>
</comment>
<protein>
    <submittedName>
        <fullName evidence="7">Periplasmic binding protein</fullName>
    </submittedName>
</protein>
<keyword evidence="4 5" id="KW-0732">Signal</keyword>
<dbReference type="EMBL" id="CAJA01000445">
    <property type="protein sequence ID" value="CCH75018.1"/>
    <property type="molecule type" value="Genomic_DNA"/>
</dbReference>
<reference evidence="7 8" key="1">
    <citation type="journal article" date="2013" name="ISME J.">
        <title>A metabolic model for members of the genus Tetrasphaera involved in enhanced biological phosphorus removal.</title>
        <authorList>
            <person name="Kristiansen R."/>
            <person name="Nguyen H.T.T."/>
            <person name="Saunders A.M."/>
            <person name="Nielsen J.L."/>
            <person name="Wimmer R."/>
            <person name="Le V.Q."/>
            <person name="McIlroy S.J."/>
            <person name="Petrovski S."/>
            <person name="Seviour R.J."/>
            <person name="Calteau A."/>
            <person name="Nielsen K.L."/>
            <person name="Nielsen P.H."/>
        </authorList>
    </citation>
    <scope>NUCLEOTIDE SEQUENCE [LARGE SCALE GENOMIC DNA]</scope>
    <source>
        <strain evidence="7 8">Ben110</strain>
    </source>
</reference>
<accession>W6JZI8</accession>
<proteinExistence type="inferred from homology"/>
<evidence type="ECO:0000313" key="7">
    <source>
        <dbReference type="EMBL" id="CCH75018.1"/>
    </source>
</evidence>
<dbReference type="InterPro" id="IPR051313">
    <property type="entry name" value="Bact_iron-sidero_bind"/>
</dbReference>
<dbReference type="PROSITE" id="PS51257">
    <property type="entry name" value="PROKAR_LIPOPROTEIN"/>
    <property type="match status" value="1"/>
</dbReference>
<dbReference type="CDD" id="cd01146">
    <property type="entry name" value="FhuD"/>
    <property type="match status" value="1"/>
</dbReference>